<dbReference type="Gene3D" id="3.30.70.870">
    <property type="entry name" value="Elongation Factor G (Translational Gtpase), domain 3"/>
    <property type="match status" value="1"/>
</dbReference>
<evidence type="ECO:0000256" key="3">
    <source>
        <dbReference type="ARBA" id="ARBA00022741"/>
    </source>
</evidence>
<dbReference type="OrthoDB" id="9804431at2"/>
<dbReference type="InterPro" id="IPR027417">
    <property type="entry name" value="P-loop_NTPase"/>
</dbReference>
<dbReference type="SMART" id="SM00889">
    <property type="entry name" value="EFG_IV"/>
    <property type="match status" value="1"/>
</dbReference>
<dbReference type="EMBL" id="FNQE01000028">
    <property type="protein sequence ID" value="SDZ25844.1"/>
    <property type="molecule type" value="Genomic_DNA"/>
</dbReference>
<dbReference type="Pfam" id="PF14492">
    <property type="entry name" value="EFG_III"/>
    <property type="match status" value="1"/>
</dbReference>
<keyword evidence="4" id="KW-0342">GTP-binding</keyword>
<dbReference type="STRING" id="415015.SAMN05660462_02406"/>
<dbReference type="NCBIfam" id="NF009379">
    <property type="entry name" value="PRK12740.1-3"/>
    <property type="match status" value="1"/>
</dbReference>
<comment type="similarity">
    <text evidence="1">Belongs to the TRAFAC class translation factor GTPase superfamily. Classic translation factor GTPase family. EF-G/EF-2 subfamily.</text>
</comment>
<dbReference type="CDD" id="cd04088">
    <property type="entry name" value="EFG_mtEFG_II"/>
    <property type="match status" value="1"/>
</dbReference>
<dbReference type="InterPro" id="IPR005517">
    <property type="entry name" value="Transl_elong_EFG/EF2_IV"/>
</dbReference>
<dbReference type="FunFam" id="3.40.50.300:FF:001994">
    <property type="entry name" value="Translation elongation factor G"/>
    <property type="match status" value="1"/>
</dbReference>
<dbReference type="Pfam" id="PF00009">
    <property type="entry name" value="GTP_EFTU"/>
    <property type="match status" value="1"/>
</dbReference>
<name>A0A1H3RJC0_9FIRM</name>
<dbReference type="NCBIfam" id="NF009381">
    <property type="entry name" value="PRK12740.1-5"/>
    <property type="match status" value="1"/>
</dbReference>
<dbReference type="InterPro" id="IPR020568">
    <property type="entry name" value="Ribosomal_Su5_D2-typ_SF"/>
</dbReference>
<dbReference type="InterPro" id="IPR009022">
    <property type="entry name" value="EFG_III"/>
</dbReference>
<dbReference type="SUPFAM" id="SSF54980">
    <property type="entry name" value="EF-G C-terminal domain-like"/>
    <property type="match status" value="2"/>
</dbReference>
<sequence>MKEYQTDKIRNVALLGHGSCGKTTLTESILFTTGVTKRKGRVEDGNTISDYDKEEISRQFSIGTSIIPVEWKDVKYNLLDTPGYFDFIGEVNGALRAATGAVIIVDASSGVEVGTEKAWKYTEKNKLPKIIFLNKMDKENINFDKIMNDLREQFGNKVVPFAVPIGESESFKGFVNIVDMIGRVYDGKDCVDAQVPEGMNDIIEPLREMLMESVAEADEELMEKYFEGEEFTTEEIHRGLRKGIMNSDLVPVLIGSSQNNIGVHTLLNMINAYLPSPSDVGVHEGVKPGTTEKVQRKVDKNEPFSAFVFKTIVDPFVGKISLFNVCSGKISKDADVLNANKDENERFGSLFLLRGKSQIEVSTIIAGDIGATAKLQYTETGDTLCDKNNPIQYNEIDYPDPCLFLAVEPKAKGDEEKIGSSLARMTEEDPTFIVQRNAETKQLLIGGQGNMQLAVITNKLKNTFGVEVELTDPKVPYRETIKGTSSVQGRHKKQSGGAGQYGDVHIRFEPSQLDFEFDEEIFGGSVPRQYIPAVEKGLRESIEKGVLAGYPVVNMKAVLFDGSYHPVDSNEMAFKIAASLAFKKGMEQAKPVLLEPIVRVEILVPEDYMGDIMGDMNKRRGRILGMEQQEDGNQLVLAEAPQTEMFKYAIDLRSMTQARASFRMEFARYEEVPAHISEKIIAEAKAERE</sequence>
<reference evidence="7 8" key="1">
    <citation type="submission" date="2016-10" db="EMBL/GenBank/DDBJ databases">
        <authorList>
            <person name="de Groot N.N."/>
        </authorList>
    </citation>
    <scope>NUCLEOTIDE SEQUENCE [LARGE SCALE GENOMIC DNA]</scope>
    <source>
        <strain evidence="7 8">DSM 21650</strain>
    </source>
</reference>
<dbReference type="Gene3D" id="3.30.70.240">
    <property type="match status" value="1"/>
</dbReference>
<dbReference type="SMART" id="SM00838">
    <property type="entry name" value="EFG_C"/>
    <property type="match status" value="1"/>
</dbReference>
<dbReference type="Pfam" id="PF03764">
    <property type="entry name" value="EFG_IV"/>
    <property type="match status" value="1"/>
</dbReference>
<accession>A0A1H3RJC0</accession>
<keyword evidence="7" id="KW-0251">Elongation factor</keyword>
<dbReference type="GO" id="GO:0005525">
    <property type="term" value="F:GTP binding"/>
    <property type="evidence" value="ECO:0007669"/>
    <property type="project" value="UniProtKB-UniRule"/>
</dbReference>
<evidence type="ECO:0000313" key="7">
    <source>
        <dbReference type="EMBL" id="SDZ25844.1"/>
    </source>
</evidence>
<dbReference type="Proteomes" id="UP000198625">
    <property type="component" value="Unassembled WGS sequence"/>
</dbReference>
<keyword evidence="7" id="KW-0648">Protein biosynthesis</keyword>
<dbReference type="NCBIfam" id="NF009891">
    <property type="entry name" value="PRK13351.1-1"/>
    <property type="match status" value="1"/>
</dbReference>
<evidence type="ECO:0000313" key="8">
    <source>
        <dbReference type="Proteomes" id="UP000198625"/>
    </source>
</evidence>
<keyword evidence="8" id="KW-1185">Reference proteome</keyword>
<dbReference type="InterPro" id="IPR014721">
    <property type="entry name" value="Ribsml_uS5_D2-typ_fold_subgr"/>
</dbReference>
<evidence type="ECO:0000259" key="6">
    <source>
        <dbReference type="PROSITE" id="PS51722"/>
    </source>
</evidence>
<dbReference type="PANTHER" id="PTHR43261:SF6">
    <property type="entry name" value="ELONGATION FACTOR G-LIKE PROTEIN"/>
    <property type="match status" value="1"/>
</dbReference>
<dbReference type="GO" id="GO:0003924">
    <property type="term" value="F:GTPase activity"/>
    <property type="evidence" value="ECO:0007669"/>
    <property type="project" value="InterPro"/>
</dbReference>
<organism evidence="7 8">
    <name type="scientific">Proteiniborus ethanoligenes</name>
    <dbReference type="NCBI Taxonomy" id="415015"/>
    <lineage>
        <taxon>Bacteria</taxon>
        <taxon>Bacillati</taxon>
        <taxon>Bacillota</taxon>
        <taxon>Clostridia</taxon>
        <taxon>Eubacteriales</taxon>
        <taxon>Proteiniborus</taxon>
    </lineage>
</organism>
<keyword evidence="3" id="KW-0547">Nucleotide-binding</keyword>
<dbReference type="NCBIfam" id="TIGR00231">
    <property type="entry name" value="small_GTP"/>
    <property type="match status" value="1"/>
</dbReference>
<evidence type="ECO:0000256" key="4">
    <source>
        <dbReference type="ARBA" id="ARBA00023134"/>
    </source>
</evidence>
<dbReference type="GO" id="GO:0003746">
    <property type="term" value="F:translation elongation factor activity"/>
    <property type="evidence" value="ECO:0007669"/>
    <property type="project" value="UniProtKB-UniRule"/>
</dbReference>
<dbReference type="SUPFAM" id="SSF52540">
    <property type="entry name" value="P-loop containing nucleoside triphosphate hydrolases"/>
    <property type="match status" value="1"/>
</dbReference>
<dbReference type="Gene3D" id="3.30.230.10">
    <property type="match status" value="1"/>
</dbReference>
<dbReference type="GO" id="GO:0032790">
    <property type="term" value="P:ribosome disassembly"/>
    <property type="evidence" value="ECO:0007669"/>
    <property type="project" value="TreeGrafter"/>
</dbReference>
<evidence type="ECO:0000256" key="5">
    <source>
        <dbReference type="NCBIfam" id="TIGR00484"/>
    </source>
</evidence>
<evidence type="ECO:0000256" key="1">
    <source>
        <dbReference type="ARBA" id="ARBA00005870"/>
    </source>
</evidence>
<proteinExistence type="inferred from homology"/>
<dbReference type="SUPFAM" id="SSF54211">
    <property type="entry name" value="Ribosomal protein S5 domain 2-like"/>
    <property type="match status" value="1"/>
</dbReference>
<dbReference type="InterPro" id="IPR005225">
    <property type="entry name" value="Small_GTP-bd"/>
</dbReference>
<dbReference type="PROSITE" id="PS51722">
    <property type="entry name" value="G_TR_2"/>
    <property type="match status" value="1"/>
</dbReference>
<dbReference type="InterPro" id="IPR004540">
    <property type="entry name" value="Transl_elong_EFG/EF2"/>
</dbReference>
<dbReference type="Pfam" id="PF00679">
    <property type="entry name" value="EFG_C"/>
    <property type="match status" value="1"/>
</dbReference>
<dbReference type="AlphaFoldDB" id="A0A1H3RJC0"/>
<dbReference type="NCBIfam" id="TIGR00484">
    <property type="entry name" value="EF-G"/>
    <property type="match status" value="1"/>
</dbReference>
<dbReference type="RefSeq" id="WP_091731627.1">
    <property type="nucleotide sequence ID" value="NZ_FNQE01000028.1"/>
</dbReference>
<protein>
    <recommendedName>
        <fullName evidence="2 5">Elongation factor G</fullName>
    </recommendedName>
</protein>
<dbReference type="InterPro" id="IPR000795">
    <property type="entry name" value="T_Tr_GTP-bd_dom"/>
</dbReference>
<dbReference type="InterPro" id="IPR041095">
    <property type="entry name" value="EFG_II"/>
</dbReference>
<gene>
    <name evidence="7" type="ORF">SAMN05660462_02406</name>
</gene>
<dbReference type="PRINTS" id="PR00315">
    <property type="entry name" value="ELONGATNFCT"/>
</dbReference>
<dbReference type="InterPro" id="IPR035649">
    <property type="entry name" value="EFG_V"/>
</dbReference>
<dbReference type="InterPro" id="IPR047872">
    <property type="entry name" value="EFG_IV"/>
</dbReference>
<dbReference type="CDD" id="cd16262">
    <property type="entry name" value="EFG_III"/>
    <property type="match status" value="1"/>
</dbReference>
<dbReference type="CDD" id="cd01434">
    <property type="entry name" value="EFG_mtEFG1_IV"/>
    <property type="match status" value="1"/>
</dbReference>
<dbReference type="PANTHER" id="PTHR43261">
    <property type="entry name" value="TRANSLATION ELONGATION FACTOR G-RELATED"/>
    <property type="match status" value="1"/>
</dbReference>
<dbReference type="FunFam" id="3.30.70.240:FF:000001">
    <property type="entry name" value="Elongation factor G"/>
    <property type="match status" value="1"/>
</dbReference>
<dbReference type="InterPro" id="IPR035647">
    <property type="entry name" value="EFG_III/V"/>
</dbReference>
<dbReference type="InterPro" id="IPR009000">
    <property type="entry name" value="Transl_B-barrel_sf"/>
</dbReference>
<feature type="domain" description="Tr-type G" evidence="6">
    <location>
        <begin position="7"/>
        <end position="278"/>
    </location>
</feature>
<dbReference type="InterPro" id="IPR053905">
    <property type="entry name" value="EF-G-like_DII"/>
</dbReference>
<dbReference type="Gene3D" id="3.40.50.300">
    <property type="entry name" value="P-loop containing nucleotide triphosphate hydrolases"/>
    <property type="match status" value="1"/>
</dbReference>
<evidence type="ECO:0000256" key="2">
    <source>
        <dbReference type="ARBA" id="ARBA00017872"/>
    </source>
</evidence>
<dbReference type="Pfam" id="PF22042">
    <property type="entry name" value="EF-G_D2"/>
    <property type="match status" value="1"/>
</dbReference>
<dbReference type="FunFam" id="3.30.230.10:FF:000003">
    <property type="entry name" value="Elongation factor G"/>
    <property type="match status" value="1"/>
</dbReference>
<dbReference type="CDD" id="cd03713">
    <property type="entry name" value="EFG_mtEFG_C"/>
    <property type="match status" value="1"/>
</dbReference>
<dbReference type="Gene3D" id="2.40.30.10">
    <property type="entry name" value="Translation factors"/>
    <property type="match status" value="1"/>
</dbReference>
<dbReference type="InterPro" id="IPR000640">
    <property type="entry name" value="EFG_V-like"/>
</dbReference>
<dbReference type="SUPFAM" id="SSF50447">
    <property type="entry name" value="Translation proteins"/>
    <property type="match status" value="1"/>
</dbReference>
<dbReference type="CDD" id="cd04170">
    <property type="entry name" value="EF-G_bact"/>
    <property type="match status" value="1"/>
</dbReference>